<dbReference type="PANTHER" id="PTHR30472">
    <property type="entry name" value="FERRIC ENTEROBACTIN TRANSPORT SYSTEM PERMEASE PROTEIN"/>
    <property type="match status" value="1"/>
</dbReference>
<feature type="transmembrane region" description="Helical" evidence="8">
    <location>
        <begin position="294"/>
        <end position="312"/>
    </location>
</feature>
<dbReference type="Pfam" id="PF01032">
    <property type="entry name" value="FecCD"/>
    <property type="match status" value="1"/>
</dbReference>
<dbReference type="SUPFAM" id="SSF81345">
    <property type="entry name" value="ABC transporter involved in vitamin B12 uptake, BtuC"/>
    <property type="match status" value="1"/>
</dbReference>
<comment type="subcellular location">
    <subcellularLocation>
        <location evidence="1">Cell membrane</location>
        <topology evidence="1">Multi-pass membrane protein</topology>
    </subcellularLocation>
</comment>
<protein>
    <submittedName>
        <fullName evidence="9">Iron complex transport system permease protein</fullName>
    </submittedName>
</protein>
<reference evidence="9 10" key="1">
    <citation type="submission" date="2019-06" db="EMBL/GenBank/DDBJ databases">
        <title>Sequencing the genomes of 1000 actinobacteria strains.</title>
        <authorList>
            <person name="Klenk H.-P."/>
        </authorList>
    </citation>
    <scope>NUCLEOTIDE SEQUENCE [LARGE SCALE GENOMIC DNA]</scope>
    <source>
        <strain evidence="9 10">DSM 45679</strain>
    </source>
</reference>
<feature type="transmembrane region" description="Helical" evidence="8">
    <location>
        <begin position="20"/>
        <end position="44"/>
    </location>
</feature>
<keyword evidence="6 8" id="KW-1133">Transmembrane helix</keyword>
<dbReference type="RefSeq" id="WP_246076209.1">
    <property type="nucleotide sequence ID" value="NZ_VFML01000001.1"/>
</dbReference>
<comment type="similarity">
    <text evidence="2">Belongs to the binding-protein-dependent transport system permease family. FecCD subfamily.</text>
</comment>
<feature type="transmembrane region" description="Helical" evidence="8">
    <location>
        <begin position="133"/>
        <end position="151"/>
    </location>
</feature>
<dbReference type="GO" id="GO:0033214">
    <property type="term" value="P:siderophore-iron import into cell"/>
    <property type="evidence" value="ECO:0007669"/>
    <property type="project" value="TreeGrafter"/>
</dbReference>
<dbReference type="AlphaFoldDB" id="A0A542DCT5"/>
<evidence type="ECO:0000256" key="1">
    <source>
        <dbReference type="ARBA" id="ARBA00004651"/>
    </source>
</evidence>
<sequence>MSRRPYRVLRSRGGAVSLRFDGRATVVCAALAAALAGITLLTLATGEYELSVGEVLSALAGRGTSGADFIVNTLRLPRLLTALLVGAALGASGAVLQRLSGNPLGSPDIIGFTYGSATGALVVIVLLDGSMLRISGGALAGGAVTAVLIYLLAYRRGLQGNRFILVGIGISAMALAANSYLITEASLTDALEAQAWLVGSLNGRGWDQALMVGLAVAVLLPLGGYYGRRLSMLELGDDTATALGVGVERARLVLLLVSVGLAAIATAATGPIWFLALAAPQLARRLTRTAGAGLVPAALLGALLLAGGDFAVQRVFADTQLPVGTATGTLGGLYLGWLLTSEWRTGRG</sequence>
<dbReference type="Proteomes" id="UP000320876">
    <property type="component" value="Unassembled WGS sequence"/>
</dbReference>
<proteinExistence type="inferred from homology"/>
<dbReference type="CDD" id="cd06550">
    <property type="entry name" value="TM_ABC_iron-siderophores_like"/>
    <property type="match status" value="1"/>
</dbReference>
<keyword evidence="3" id="KW-0813">Transport</keyword>
<keyword evidence="4" id="KW-1003">Cell membrane</keyword>
<gene>
    <name evidence="9" type="ORF">FB471_0525</name>
</gene>
<organism evidence="9 10">
    <name type="scientific">Amycolatopsis cihanbeyliensis</name>
    <dbReference type="NCBI Taxonomy" id="1128664"/>
    <lineage>
        <taxon>Bacteria</taxon>
        <taxon>Bacillati</taxon>
        <taxon>Actinomycetota</taxon>
        <taxon>Actinomycetes</taxon>
        <taxon>Pseudonocardiales</taxon>
        <taxon>Pseudonocardiaceae</taxon>
        <taxon>Amycolatopsis</taxon>
    </lineage>
</organism>
<evidence type="ECO:0000313" key="9">
    <source>
        <dbReference type="EMBL" id="TQJ00874.1"/>
    </source>
</evidence>
<dbReference type="GO" id="GO:0005886">
    <property type="term" value="C:plasma membrane"/>
    <property type="evidence" value="ECO:0007669"/>
    <property type="project" value="UniProtKB-SubCell"/>
</dbReference>
<dbReference type="InterPro" id="IPR000522">
    <property type="entry name" value="ABC_transptr_permease_BtuC"/>
</dbReference>
<feature type="transmembrane region" description="Helical" evidence="8">
    <location>
        <begin position="209"/>
        <end position="227"/>
    </location>
</feature>
<keyword evidence="5 8" id="KW-0812">Transmembrane</keyword>
<evidence type="ECO:0000256" key="4">
    <source>
        <dbReference type="ARBA" id="ARBA00022475"/>
    </source>
</evidence>
<dbReference type="GO" id="GO:0022857">
    <property type="term" value="F:transmembrane transporter activity"/>
    <property type="evidence" value="ECO:0007669"/>
    <property type="project" value="InterPro"/>
</dbReference>
<dbReference type="EMBL" id="VFML01000001">
    <property type="protein sequence ID" value="TQJ00874.1"/>
    <property type="molecule type" value="Genomic_DNA"/>
</dbReference>
<evidence type="ECO:0000256" key="6">
    <source>
        <dbReference type="ARBA" id="ARBA00022989"/>
    </source>
</evidence>
<dbReference type="Gene3D" id="1.10.3470.10">
    <property type="entry name" value="ABC transporter involved in vitamin B12 uptake, BtuC"/>
    <property type="match status" value="1"/>
</dbReference>
<evidence type="ECO:0000256" key="7">
    <source>
        <dbReference type="ARBA" id="ARBA00023136"/>
    </source>
</evidence>
<feature type="transmembrane region" description="Helical" evidence="8">
    <location>
        <begin position="109"/>
        <end position="127"/>
    </location>
</feature>
<keyword evidence="7 8" id="KW-0472">Membrane</keyword>
<dbReference type="InterPro" id="IPR037294">
    <property type="entry name" value="ABC_BtuC-like"/>
</dbReference>
<evidence type="ECO:0000256" key="5">
    <source>
        <dbReference type="ARBA" id="ARBA00022692"/>
    </source>
</evidence>
<evidence type="ECO:0000256" key="8">
    <source>
        <dbReference type="SAM" id="Phobius"/>
    </source>
</evidence>
<evidence type="ECO:0000256" key="3">
    <source>
        <dbReference type="ARBA" id="ARBA00022448"/>
    </source>
</evidence>
<evidence type="ECO:0000256" key="2">
    <source>
        <dbReference type="ARBA" id="ARBA00007935"/>
    </source>
</evidence>
<accession>A0A542DCT5</accession>
<feature type="transmembrane region" description="Helical" evidence="8">
    <location>
        <begin position="252"/>
        <end position="274"/>
    </location>
</feature>
<feature type="transmembrane region" description="Helical" evidence="8">
    <location>
        <begin position="163"/>
        <end position="182"/>
    </location>
</feature>
<keyword evidence="10" id="KW-1185">Reference proteome</keyword>
<comment type="caution">
    <text evidence="9">The sequence shown here is derived from an EMBL/GenBank/DDBJ whole genome shotgun (WGS) entry which is preliminary data.</text>
</comment>
<dbReference type="PANTHER" id="PTHR30472:SF24">
    <property type="entry name" value="FERRIC ENTEROBACTIN TRANSPORT SYSTEM PERMEASE PROTEIN FEPG"/>
    <property type="match status" value="1"/>
</dbReference>
<name>A0A542DCT5_AMYCI</name>
<feature type="transmembrane region" description="Helical" evidence="8">
    <location>
        <begin position="79"/>
        <end position="97"/>
    </location>
</feature>
<evidence type="ECO:0000313" key="10">
    <source>
        <dbReference type="Proteomes" id="UP000320876"/>
    </source>
</evidence>